<proteinExistence type="inferred from homology"/>
<dbReference type="PIRSF" id="PIRSF005572">
    <property type="entry name" value="NifS"/>
    <property type="match status" value="1"/>
</dbReference>
<accession>A0ABN2PV90</accession>
<comment type="similarity">
    <text evidence="2">Belongs to the class-V pyridoxal-phosphate-dependent aminotransferase family. NifS/IscS subfamily.</text>
</comment>
<organism evidence="10 11">
    <name type="scientific">Streptomyces sodiiphilus</name>
    <dbReference type="NCBI Taxonomy" id="226217"/>
    <lineage>
        <taxon>Bacteria</taxon>
        <taxon>Bacillati</taxon>
        <taxon>Actinomycetota</taxon>
        <taxon>Actinomycetes</taxon>
        <taxon>Kitasatosporales</taxon>
        <taxon>Streptomycetaceae</taxon>
        <taxon>Streptomyces</taxon>
    </lineage>
</organism>
<dbReference type="Pfam" id="PF00266">
    <property type="entry name" value="Aminotran_5"/>
    <property type="match status" value="1"/>
</dbReference>
<dbReference type="Gene3D" id="3.90.1150.10">
    <property type="entry name" value="Aspartate Aminotransferase, domain 1"/>
    <property type="match status" value="1"/>
</dbReference>
<comment type="catalytic activity">
    <reaction evidence="8">
        <text>(sulfur carrier)-H + L-cysteine = (sulfur carrier)-SH + L-alanine</text>
        <dbReference type="Rhea" id="RHEA:43892"/>
        <dbReference type="Rhea" id="RHEA-COMP:14737"/>
        <dbReference type="Rhea" id="RHEA-COMP:14739"/>
        <dbReference type="ChEBI" id="CHEBI:29917"/>
        <dbReference type="ChEBI" id="CHEBI:35235"/>
        <dbReference type="ChEBI" id="CHEBI:57972"/>
        <dbReference type="ChEBI" id="CHEBI:64428"/>
        <dbReference type="EC" id="2.8.1.7"/>
    </reaction>
</comment>
<comment type="caution">
    <text evidence="10">The sequence shown here is derived from an EMBL/GenBank/DDBJ whole genome shotgun (WGS) entry which is preliminary data.</text>
</comment>
<evidence type="ECO:0000256" key="4">
    <source>
        <dbReference type="ARBA" id="ARBA00022723"/>
    </source>
</evidence>
<dbReference type="InterPro" id="IPR016454">
    <property type="entry name" value="Cysteine_dSase"/>
</dbReference>
<feature type="domain" description="Aminotransferase class V" evidence="9">
    <location>
        <begin position="20"/>
        <end position="378"/>
    </location>
</feature>
<dbReference type="InterPro" id="IPR000192">
    <property type="entry name" value="Aminotrans_V_dom"/>
</dbReference>
<keyword evidence="5" id="KW-0663">Pyridoxal phosphate</keyword>
<dbReference type="InterPro" id="IPR015424">
    <property type="entry name" value="PyrdxlP-dep_Trfase"/>
</dbReference>
<evidence type="ECO:0000313" key="11">
    <source>
        <dbReference type="Proteomes" id="UP001501303"/>
    </source>
</evidence>
<dbReference type="EMBL" id="BAAAMJ010000072">
    <property type="protein sequence ID" value="GAA1933519.1"/>
    <property type="molecule type" value="Genomic_DNA"/>
</dbReference>
<evidence type="ECO:0000256" key="6">
    <source>
        <dbReference type="ARBA" id="ARBA00023004"/>
    </source>
</evidence>
<evidence type="ECO:0000256" key="3">
    <source>
        <dbReference type="ARBA" id="ARBA00022679"/>
    </source>
</evidence>
<dbReference type="Gene3D" id="1.10.260.50">
    <property type="match status" value="1"/>
</dbReference>
<evidence type="ECO:0000313" key="10">
    <source>
        <dbReference type="EMBL" id="GAA1933519.1"/>
    </source>
</evidence>
<keyword evidence="7" id="KW-0411">Iron-sulfur</keyword>
<sequence>MTPLSSVPELPGSRHRPAEVYLDHAATSPVCQEAADAVLRGLSITGNPSSRHAAGDAAAEALEGARGQLALMLGCPADDVVFTSGGSEADALAVCGTVLAAGPARSHIVTTAIEHSAVLEACRLARELGAEITVVRPDPSGRIDPEDIRRALRPRTVLVSVMHANNETGVIQPVSEIAALARSAGALMHTDAVQTAGKLDLATTGADLISVSAHKFYGPKGVGALKVAAGVRMAPLIRGGSQERGLRAGTENLPGVMGMAAAAAVALRHMGDPDSRSRMRSLRTRLTDELTSIPGARVNGDGAPCLPETLNISFDGVRGDTLVDVLAAHGVCVSAGSACHSESDEPSHVLTAMGIPPERARSSVRFSPGRTTTAESVTRAARDTATVVSRLRLLGPAPTLRPTAARET</sequence>
<evidence type="ECO:0000256" key="8">
    <source>
        <dbReference type="ARBA" id="ARBA00050776"/>
    </source>
</evidence>
<evidence type="ECO:0000259" key="9">
    <source>
        <dbReference type="Pfam" id="PF00266"/>
    </source>
</evidence>
<evidence type="ECO:0000256" key="5">
    <source>
        <dbReference type="ARBA" id="ARBA00022898"/>
    </source>
</evidence>
<keyword evidence="11" id="KW-1185">Reference proteome</keyword>
<comment type="cofactor">
    <cofactor evidence="1">
        <name>pyridoxal 5'-phosphate</name>
        <dbReference type="ChEBI" id="CHEBI:597326"/>
    </cofactor>
</comment>
<dbReference type="Gene3D" id="3.40.640.10">
    <property type="entry name" value="Type I PLP-dependent aspartate aminotransferase-like (Major domain)"/>
    <property type="match status" value="1"/>
</dbReference>
<evidence type="ECO:0000256" key="7">
    <source>
        <dbReference type="ARBA" id="ARBA00023014"/>
    </source>
</evidence>
<evidence type="ECO:0000256" key="2">
    <source>
        <dbReference type="ARBA" id="ARBA00006490"/>
    </source>
</evidence>
<dbReference type="InterPro" id="IPR015421">
    <property type="entry name" value="PyrdxlP-dep_Trfase_major"/>
</dbReference>
<dbReference type="PANTHER" id="PTHR11601">
    <property type="entry name" value="CYSTEINE DESULFURYLASE FAMILY MEMBER"/>
    <property type="match status" value="1"/>
</dbReference>
<dbReference type="InterPro" id="IPR015422">
    <property type="entry name" value="PyrdxlP-dep_Trfase_small"/>
</dbReference>
<gene>
    <name evidence="10" type="ORF">GCM10009716_45910</name>
</gene>
<dbReference type="Proteomes" id="UP001501303">
    <property type="component" value="Unassembled WGS sequence"/>
</dbReference>
<keyword evidence="3" id="KW-0808">Transferase</keyword>
<dbReference type="SUPFAM" id="SSF53383">
    <property type="entry name" value="PLP-dependent transferases"/>
    <property type="match status" value="1"/>
</dbReference>
<reference evidence="10 11" key="1">
    <citation type="journal article" date="2019" name="Int. J. Syst. Evol. Microbiol.">
        <title>The Global Catalogue of Microorganisms (GCM) 10K type strain sequencing project: providing services to taxonomists for standard genome sequencing and annotation.</title>
        <authorList>
            <consortium name="The Broad Institute Genomics Platform"/>
            <consortium name="The Broad Institute Genome Sequencing Center for Infectious Disease"/>
            <person name="Wu L."/>
            <person name="Ma J."/>
        </authorList>
    </citation>
    <scope>NUCLEOTIDE SEQUENCE [LARGE SCALE GENOMIC DNA]</scope>
    <source>
        <strain evidence="10 11">JCM 13581</strain>
    </source>
</reference>
<keyword evidence="4" id="KW-0479">Metal-binding</keyword>
<dbReference type="PANTHER" id="PTHR11601:SF34">
    <property type="entry name" value="CYSTEINE DESULFURASE"/>
    <property type="match status" value="1"/>
</dbReference>
<name>A0ABN2PV90_9ACTN</name>
<keyword evidence="6" id="KW-0408">Iron</keyword>
<evidence type="ECO:0000256" key="1">
    <source>
        <dbReference type="ARBA" id="ARBA00001933"/>
    </source>
</evidence>
<protein>
    <submittedName>
        <fullName evidence="10">Cysteine desulfurase family protein</fullName>
    </submittedName>
</protein>